<proteinExistence type="predicted"/>
<keyword evidence="4" id="KW-1185">Reference proteome</keyword>
<sequence length="257" mass="29170">MPNDNGSDPINKTKETDPNTPLKIRTTLPMSNCQSEVHTTQIQVEDQNDDSTLPADLNQLPTELKVIITSMLPQDQLKLLLLVNKEWRTIVREEAARYLNQCIAEIKSLHINEDLDRISQFLNAFSRLCGITGDRFILLNQIVQVAKSLEAPIAKYVYLQQELTQAINSLQAAYRPTIHFSVFVRPQNNTLHKLIQSIIPTASKNINIDPTKILLYSRLAPDHQVSRELEALIRLRKSPHAQNEDNNNSKYSSTPSP</sequence>
<evidence type="ECO:0000259" key="2">
    <source>
        <dbReference type="PROSITE" id="PS50181"/>
    </source>
</evidence>
<evidence type="ECO:0000313" key="4">
    <source>
        <dbReference type="Proteomes" id="UP000054729"/>
    </source>
</evidence>
<dbReference type="Proteomes" id="UP000054729">
    <property type="component" value="Unassembled WGS sequence"/>
</dbReference>
<dbReference type="InterPro" id="IPR001810">
    <property type="entry name" value="F-box_dom"/>
</dbReference>
<dbReference type="PROSITE" id="PS50181">
    <property type="entry name" value="FBOX"/>
    <property type="match status" value="1"/>
</dbReference>
<feature type="compositionally biased region" description="Polar residues" evidence="1">
    <location>
        <begin position="1"/>
        <end position="10"/>
    </location>
</feature>
<dbReference type="RefSeq" id="WP_058481897.1">
    <property type="nucleotide sequence ID" value="NZ_CAAAIQ010000014.1"/>
</dbReference>
<dbReference type="SUPFAM" id="SSF81383">
    <property type="entry name" value="F-box domain"/>
    <property type="match status" value="1"/>
</dbReference>
<accession>A0A0W1A227</accession>
<feature type="compositionally biased region" description="Polar residues" evidence="1">
    <location>
        <begin position="240"/>
        <end position="257"/>
    </location>
</feature>
<name>A0A0W1A227_9GAMM</name>
<dbReference type="PATRIC" id="fig|66969.6.peg.3629"/>
<evidence type="ECO:0000313" key="3">
    <source>
        <dbReference type="EMBL" id="KTD75289.1"/>
    </source>
</evidence>
<feature type="domain" description="F-box" evidence="2">
    <location>
        <begin position="54"/>
        <end position="101"/>
    </location>
</feature>
<feature type="region of interest" description="Disordered" evidence="1">
    <location>
        <begin position="236"/>
        <end position="257"/>
    </location>
</feature>
<protein>
    <recommendedName>
        <fullName evidence="2">F-box domain-containing protein</fullName>
    </recommendedName>
</protein>
<dbReference type="AlphaFoldDB" id="A0A0W1A227"/>
<reference evidence="3 4" key="1">
    <citation type="submission" date="2015-11" db="EMBL/GenBank/DDBJ databases">
        <title>Genomic analysis of 38 Legionella species identifies large and diverse effector repertoires.</title>
        <authorList>
            <person name="Burstein D."/>
            <person name="Amaro F."/>
            <person name="Zusman T."/>
            <person name="Lifshitz Z."/>
            <person name="Cohen O."/>
            <person name="Gilbert J.A."/>
            <person name="Pupko T."/>
            <person name="Shuman H.A."/>
            <person name="Segal G."/>
        </authorList>
    </citation>
    <scope>NUCLEOTIDE SEQUENCE [LARGE SCALE GENOMIC DNA]</scope>
    <source>
        <strain evidence="3 4">ATCC 51914</strain>
    </source>
</reference>
<dbReference type="EMBL" id="LNZB01000060">
    <property type="protein sequence ID" value="KTD75289.1"/>
    <property type="molecule type" value="Genomic_DNA"/>
</dbReference>
<gene>
    <name evidence="3" type="ORF">Lwal_3330</name>
</gene>
<evidence type="ECO:0000256" key="1">
    <source>
        <dbReference type="SAM" id="MobiDB-lite"/>
    </source>
</evidence>
<dbReference type="InterPro" id="IPR036047">
    <property type="entry name" value="F-box-like_dom_sf"/>
</dbReference>
<feature type="region of interest" description="Disordered" evidence="1">
    <location>
        <begin position="1"/>
        <end position="24"/>
    </location>
</feature>
<organism evidence="3 4">
    <name type="scientific">Legionella waltersii</name>
    <dbReference type="NCBI Taxonomy" id="66969"/>
    <lineage>
        <taxon>Bacteria</taxon>
        <taxon>Pseudomonadati</taxon>
        <taxon>Pseudomonadota</taxon>
        <taxon>Gammaproteobacteria</taxon>
        <taxon>Legionellales</taxon>
        <taxon>Legionellaceae</taxon>
        <taxon>Legionella</taxon>
    </lineage>
</organism>
<comment type="caution">
    <text evidence="3">The sequence shown here is derived from an EMBL/GenBank/DDBJ whole genome shotgun (WGS) entry which is preliminary data.</text>
</comment>